<dbReference type="InterPro" id="IPR001694">
    <property type="entry name" value="NADH_UbQ_OxRdtase_su1/FPO"/>
</dbReference>
<dbReference type="GO" id="GO:0003954">
    <property type="term" value="F:NADH dehydrogenase activity"/>
    <property type="evidence" value="ECO:0007669"/>
    <property type="project" value="TreeGrafter"/>
</dbReference>
<dbReference type="EMBL" id="MF374632">
    <property type="protein sequence ID" value="ASQ40450.1"/>
    <property type="molecule type" value="Genomic_DNA"/>
</dbReference>
<evidence type="ECO:0000256" key="8">
    <source>
        <dbReference type="RuleBase" id="RU000473"/>
    </source>
</evidence>
<dbReference type="RefSeq" id="YP_009420871.1">
    <property type="nucleotide sequence ID" value="NC_035728.1"/>
</dbReference>
<feature type="transmembrane region" description="Helical" evidence="9">
    <location>
        <begin position="250"/>
        <end position="269"/>
    </location>
</feature>
<feature type="transmembrane region" description="Helical" evidence="9">
    <location>
        <begin position="6"/>
        <end position="28"/>
    </location>
</feature>
<feature type="transmembrane region" description="Helical" evidence="9">
    <location>
        <begin position="222"/>
        <end position="244"/>
    </location>
</feature>
<keyword evidence="8 10" id="KW-0496">Mitochondrion</keyword>
<evidence type="ECO:0000256" key="4">
    <source>
        <dbReference type="ARBA" id="ARBA00022692"/>
    </source>
</evidence>
<feature type="transmembrane region" description="Helical" evidence="9">
    <location>
        <begin position="73"/>
        <end position="94"/>
    </location>
</feature>
<dbReference type="GO" id="GO:0009060">
    <property type="term" value="P:aerobic respiration"/>
    <property type="evidence" value="ECO:0007669"/>
    <property type="project" value="TreeGrafter"/>
</dbReference>
<proteinExistence type="inferred from homology"/>
<sequence length="302" mass="34064">MMDFALYLFSCVYTMISVLVAVAFFIVLERKGLGVFQLRHGPNKVGVKGLVQAVADGVKLFSKSLVTPSKANFVLFLVGPLLLFSISFCIWAIYPNNHPMVYFNFSVLFFLSVSASNVFGLILIGWSSNSVYAMLGAMRAVAQTISYEVCMTTLLLCPLLFFYSYEFQYFWEGSFTSLLFCSEVFLLWFISIIAETNRAPFDFVEGESELVAGYHVEMGGGYFALIALGEYGSIVAMSVFTSVLFLSPMLFLPMVISFSMFFVLVRAAVPRYRYDVLMDFCWKMMLPVSLGLFCIMVLFMEF</sequence>
<organism evidence="10">
    <name type="scientific">Cerastoderma edule</name>
    <name type="common">Common cockle</name>
    <name type="synonym">Cardium edule</name>
    <dbReference type="NCBI Taxonomy" id="55710"/>
    <lineage>
        <taxon>Eukaryota</taxon>
        <taxon>Metazoa</taxon>
        <taxon>Spiralia</taxon>
        <taxon>Lophotrochozoa</taxon>
        <taxon>Mollusca</taxon>
        <taxon>Bivalvia</taxon>
        <taxon>Autobranchia</taxon>
        <taxon>Heteroconchia</taxon>
        <taxon>Euheterodonta</taxon>
        <taxon>Imparidentia</taxon>
        <taxon>Neoheterodontei</taxon>
        <taxon>Cardiida</taxon>
        <taxon>Cardioidea</taxon>
        <taxon>Cardiidae</taxon>
        <taxon>Lymnocardiinae</taxon>
        <taxon>Cerastoderma</taxon>
    </lineage>
</organism>
<feature type="transmembrane region" description="Helical" evidence="9">
    <location>
        <begin position="145"/>
        <end position="163"/>
    </location>
</feature>
<evidence type="ECO:0000256" key="3">
    <source>
        <dbReference type="ARBA" id="ARBA00021009"/>
    </source>
</evidence>
<comment type="similarity">
    <text evidence="2 7">Belongs to the complex I subunit 1 family.</text>
</comment>
<accession>A0A343F4F2</accession>
<evidence type="ECO:0000313" key="10">
    <source>
        <dbReference type="EMBL" id="ASQ40450.1"/>
    </source>
</evidence>
<dbReference type="AlphaFoldDB" id="A0A343F4F2"/>
<dbReference type="Pfam" id="PF00146">
    <property type="entry name" value="NADHdh"/>
    <property type="match status" value="1"/>
</dbReference>
<dbReference type="EC" id="7.1.1.2" evidence="8"/>
<dbReference type="GO" id="GO:0005743">
    <property type="term" value="C:mitochondrial inner membrane"/>
    <property type="evidence" value="ECO:0007669"/>
    <property type="project" value="UniProtKB-SubCell"/>
</dbReference>
<comment type="subcellular location">
    <subcellularLocation>
        <location evidence="1">Membrane</location>
        <topology evidence="1">Multi-pass membrane protein</topology>
    </subcellularLocation>
    <subcellularLocation>
        <location evidence="7">Mitochondrion inner membrane</location>
        <topology evidence="7">Multi-pass membrane protein</topology>
    </subcellularLocation>
</comment>
<dbReference type="PANTHER" id="PTHR11432:SF3">
    <property type="entry name" value="NADH-UBIQUINONE OXIDOREDUCTASE CHAIN 1"/>
    <property type="match status" value="1"/>
</dbReference>
<keyword evidence="6 9" id="KW-0472">Membrane</keyword>
<evidence type="ECO:0000256" key="7">
    <source>
        <dbReference type="RuleBase" id="RU000471"/>
    </source>
</evidence>
<evidence type="ECO:0000256" key="6">
    <source>
        <dbReference type="ARBA" id="ARBA00023136"/>
    </source>
</evidence>
<keyword evidence="8" id="KW-0830">Ubiquinone</keyword>
<keyword evidence="4 7" id="KW-0812">Transmembrane</keyword>
<dbReference type="GO" id="GO:0008137">
    <property type="term" value="F:NADH dehydrogenase (ubiquinone) activity"/>
    <property type="evidence" value="ECO:0007669"/>
    <property type="project" value="UniProtKB-EC"/>
</dbReference>
<evidence type="ECO:0000256" key="9">
    <source>
        <dbReference type="SAM" id="Phobius"/>
    </source>
</evidence>
<dbReference type="GeneID" id="33910936"/>
<feature type="transmembrane region" description="Helical" evidence="9">
    <location>
        <begin position="100"/>
        <end position="124"/>
    </location>
</feature>
<feature type="transmembrane region" description="Helical" evidence="9">
    <location>
        <begin position="281"/>
        <end position="300"/>
    </location>
</feature>
<geneLocation type="mitochondrion" evidence="10"/>
<comment type="catalytic activity">
    <reaction evidence="8">
        <text>a ubiquinone + NADH + 5 H(+)(in) = a ubiquinol + NAD(+) + 4 H(+)(out)</text>
        <dbReference type="Rhea" id="RHEA:29091"/>
        <dbReference type="Rhea" id="RHEA-COMP:9565"/>
        <dbReference type="Rhea" id="RHEA-COMP:9566"/>
        <dbReference type="ChEBI" id="CHEBI:15378"/>
        <dbReference type="ChEBI" id="CHEBI:16389"/>
        <dbReference type="ChEBI" id="CHEBI:17976"/>
        <dbReference type="ChEBI" id="CHEBI:57540"/>
        <dbReference type="ChEBI" id="CHEBI:57945"/>
        <dbReference type="EC" id="7.1.1.2"/>
    </reaction>
</comment>
<feature type="transmembrane region" description="Helical" evidence="9">
    <location>
        <begin position="175"/>
        <end position="194"/>
    </location>
</feature>
<reference evidence="10" key="1">
    <citation type="submission" date="2017-06" db="EMBL/GenBank/DDBJ databases">
        <title>Characterization of the comom cockle, Cerastoderma edule (Linnaeus, 1758), mitochondrial DNA.</title>
        <authorList>
            <person name="Quinteiro J."/>
            <person name="Rey-Mendez M."/>
        </authorList>
    </citation>
    <scope>NUCLEOTIDE SEQUENCE</scope>
    <source>
        <strain evidence="10">Cedu.11.16.N01.022</strain>
        <tissue evidence="10">Anterior aductor muscle</tissue>
    </source>
</reference>
<dbReference type="CTD" id="4535"/>
<protein>
    <recommendedName>
        <fullName evidence="3 8">NADH-ubiquinone oxidoreductase chain 1</fullName>
        <ecNumber evidence="8">7.1.1.2</ecNumber>
    </recommendedName>
</protein>
<evidence type="ECO:0000256" key="5">
    <source>
        <dbReference type="ARBA" id="ARBA00022989"/>
    </source>
</evidence>
<keyword evidence="5 9" id="KW-1133">Transmembrane helix</keyword>
<name>A0A343F4F2_CERED</name>
<dbReference type="PROSITE" id="PS00668">
    <property type="entry name" value="COMPLEX1_ND1_2"/>
    <property type="match status" value="1"/>
</dbReference>
<dbReference type="PANTHER" id="PTHR11432">
    <property type="entry name" value="NADH DEHYDROGENASE SUBUNIT 1"/>
    <property type="match status" value="1"/>
</dbReference>
<gene>
    <name evidence="10" type="primary">ND1</name>
</gene>
<evidence type="ECO:0000256" key="2">
    <source>
        <dbReference type="ARBA" id="ARBA00010535"/>
    </source>
</evidence>
<keyword evidence="7" id="KW-0520">NAD</keyword>
<dbReference type="InterPro" id="IPR018086">
    <property type="entry name" value="NADH_UbQ_OxRdtase_su1_CS"/>
</dbReference>
<evidence type="ECO:0000256" key="1">
    <source>
        <dbReference type="ARBA" id="ARBA00004141"/>
    </source>
</evidence>